<proteinExistence type="predicted"/>
<protein>
    <submittedName>
        <fullName evidence="2">Uncharacterized protein</fullName>
    </submittedName>
</protein>
<gene>
    <name evidence="2" type="ORF">ACFOEE_07350</name>
</gene>
<reference evidence="3" key="1">
    <citation type="journal article" date="2019" name="Int. J. Syst. Evol. Microbiol.">
        <title>The Global Catalogue of Microorganisms (GCM) 10K type strain sequencing project: providing services to taxonomists for standard genome sequencing and annotation.</title>
        <authorList>
            <consortium name="The Broad Institute Genomics Platform"/>
            <consortium name="The Broad Institute Genome Sequencing Center for Infectious Disease"/>
            <person name="Wu L."/>
            <person name="Ma J."/>
        </authorList>
    </citation>
    <scope>NUCLEOTIDE SEQUENCE [LARGE SCALE GENOMIC DNA]</scope>
    <source>
        <strain evidence="3">KCTC 42730</strain>
    </source>
</reference>
<accession>A0ABV7CIA0</accession>
<keyword evidence="1" id="KW-0732">Signal</keyword>
<dbReference type="Proteomes" id="UP001595453">
    <property type="component" value="Unassembled WGS sequence"/>
</dbReference>
<name>A0ABV7CIA0_9GAMM</name>
<evidence type="ECO:0000313" key="3">
    <source>
        <dbReference type="Proteomes" id="UP001595453"/>
    </source>
</evidence>
<comment type="caution">
    <text evidence="2">The sequence shown here is derived from an EMBL/GenBank/DDBJ whole genome shotgun (WGS) entry which is preliminary data.</text>
</comment>
<evidence type="ECO:0000256" key="1">
    <source>
        <dbReference type="SAM" id="SignalP"/>
    </source>
</evidence>
<feature type="chain" id="PRO_5047380974" evidence="1">
    <location>
        <begin position="28"/>
        <end position="443"/>
    </location>
</feature>
<feature type="signal peptide" evidence="1">
    <location>
        <begin position="1"/>
        <end position="27"/>
    </location>
</feature>
<keyword evidence="3" id="KW-1185">Reference proteome</keyword>
<dbReference type="RefSeq" id="WP_377122701.1">
    <property type="nucleotide sequence ID" value="NZ_JBHRSD010000011.1"/>
</dbReference>
<sequence>MILKKLALTSAVAAAIFAAQYSTPAHANAATDVGIKIGEKVASLILGEVFSSIFDKGDPAATPQQVQDIVNNGFNKAAMDEIDIQLSNVMSSISDYNYTLSYTTNLTTVESIRNSAGAVQSAVAVKMSNGNFMQLAKTYITATNVRLAFLSERRRYIKLKGEKAVVAGEMTAAELTAQIAEENRITAQAAFDSLTDLAKFFYAHFYDTTPHTQGCLYKYPETPWVSSRGLIGQNKDTIGVDRSTVTCRNYKQIPPVGAPKDIYYTSPAGAIMMYGAPISPGNEVPFNSTDIMEVHKNEYRAFSIKKYANLTGPFALDFHMLVVKGDDLARYVRNLNLITKYPNELGDVESQVISWIDIIAAYGNNDQLVYAMRKATQIGVLQNKLTDRYKARHAAAVASQEQWFKGKLNEWGLAQTNAPTRIEFSTTNHYPTDAPAWLADAMN</sequence>
<dbReference type="EMBL" id="JBHRSD010000011">
    <property type="protein sequence ID" value="MFC3032329.1"/>
    <property type="molecule type" value="Genomic_DNA"/>
</dbReference>
<organism evidence="2 3">
    <name type="scientific">Pseudoalteromonas fenneropenaei</name>
    <dbReference type="NCBI Taxonomy" id="1737459"/>
    <lineage>
        <taxon>Bacteria</taxon>
        <taxon>Pseudomonadati</taxon>
        <taxon>Pseudomonadota</taxon>
        <taxon>Gammaproteobacteria</taxon>
        <taxon>Alteromonadales</taxon>
        <taxon>Pseudoalteromonadaceae</taxon>
        <taxon>Pseudoalteromonas</taxon>
    </lineage>
</organism>
<evidence type="ECO:0000313" key="2">
    <source>
        <dbReference type="EMBL" id="MFC3032329.1"/>
    </source>
</evidence>